<dbReference type="OrthoDB" id="10067394at2759"/>
<dbReference type="AlphaFoldDB" id="A0A7K4IXQ5"/>
<keyword evidence="3" id="KW-0328">Glycosyltransferase</keyword>
<evidence type="ECO:0000256" key="2">
    <source>
        <dbReference type="ARBA" id="ARBA00009400"/>
    </source>
</evidence>
<reference evidence="5 6" key="1">
    <citation type="submission" date="2019-09" db="EMBL/GenBank/DDBJ databases">
        <title>Bird 10,000 Genomes (B10K) Project - Family phase.</title>
        <authorList>
            <person name="Zhang G."/>
        </authorList>
    </citation>
    <scope>NUCLEOTIDE SEQUENCE [LARGE SCALE GENOMIC DNA]</scope>
    <source>
        <strain evidence="5">B10K-CU-031-07</strain>
        <tissue evidence="5">Muscle</tissue>
    </source>
</reference>
<comment type="similarity">
    <text evidence="2">Belongs to the NadC/ModD family.</text>
</comment>
<dbReference type="Pfam" id="PF01729">
    <property type="entry name" value="QRPTase_C"/>
    <property type="match status" value="1"/>
</dbReference>
<evidence type="ECO:0000259" key="4">
    <source>
        <dbReference type="Pfam" id="PF01729"/>
    </source>
</evidence>
<keyword evidence="3" id="KW-0808">Transferase</keyword>
<sequence length="86" mass="8784">VECGCADDAVRAAKAGVDIVLLDNFTPQALHEAAAAVKAVNAGVVVEASGGVELETLPQFLAPQVDVVSMGVLTHGVRSLDFALRV</sequence>
<dbReference type="InterPro" id="IPR036068">
    <property type="entry name" value="Nicotinate_pribotase-like_C"/>
</dbReference>
<comment type="pathway">
    <text evidence="1">Cofactor biosynthesis; NAD(+) biosynthesis.</text>
</comment>
<dbReference type="InterPro" id="IPR013785">
    <property type="entry name" value="Aldolase_TIM"/>
</dbReference>
<proteinExistence type="inferred from homology"/>
<keyword evidence="6" id="KW-1185">Reference proteome</keyword>
<dbReference type="Gene3D" id="3.20.20.70">
    <property type="entry name" value="Aldolase class I"/>
    <property type="match status" value="1"/>
</dbReference>
<evidence type="ECO:0000256" key="1">
    <source>
        <dbReference type="ARBA" id="ARBA00004790"/>
    </source>
</evidence>
<dbReference type="EMBL" id="VWPV01005942">
    <property type="protein sequence ID" value="NWH57828.1"/>
    <property type="molecule type" value="Genomic_DNA"/>
</dbReference>
<feature type="non-terminal residue" evidence="5">
    <location>
        <position position="1"/>
    </location>
</feature>
<evidence type="ECO:0000256" key="3">
    <source>
        <dbReference type="ARBA" id="ARBA00022676"/>
    </source>
</evidence>
<dbReference type="PANTHER" id="PTHR32179:SF3">
    <property type="entry name" value="NICOTINATE-NUCLEOTIDE PYROPHOSPHORYLASE [CARBOXYLATING]"/>
    <property type="match status" value="1"/>
</dbReference>
<dbReference type="SUPFAM" id="SSF51690">
    <property type="entry name" value="Nicotinate/Quinolinate PRTase C-terminal domain-like"/>
    <property type="match status" value="1"/>
</dbReference>
<accession>A0A7K4IXQ5</accession>
<organism evidence="5 6">
    <name type="scientific">Geococcyx californianus</name>
    <name type="common">Greater roadrunner</name>
    <name type="synonym">Saurothera californiana</name>
    <dbReference type="NCBI Taxonomy" id="8947"/>
    <lineage>
        <taxon>Eukaryota</taxon>
        <taxon>Metazoa</taxon>
        <taxon>Chordata</taxon>
        <taxon>Craniata</taxon>
        <taxon>Vertebrata</taxon>
        <taxon>Euteleostomi</taxon>
        <taxon>Archelosauria</taxon>
        <taxon>Archosauria</taxon>
        <taxon>Dinosauria</taxon>
        <taxon>Saurischia</taxon>
        <taxon>Theropoda</taxon>
        <taxon>Coelurosauria</taxon>
        <taxon>Aves</taxon>
        <taxon>Neognathae</taxon>
        <taxon>Neoaves</taxon>
        <taxon>Otidimorphae</taxon>
        <taxon>Cuculiformes</taxon>
        <taxon>Neomorphidae</taxon>
        <taxon>Geococcyx</taxon>
    </lineage>
</organism>
<protein>
    <submittedName>
        <fullName evidence="5">NADC pyrophosphorylase</fullName>
    </submittedName>
</protein>
<feature type="domain" description="Quinolinate phosphoribosyl transferase C-terminal" evidence="4">
    <location>
        <begin position="1"/>
        <end position="85"/>
    </location>
</feature>
<dbReference type="UniPathway" id="UPA00253"/>
<evidence type="ECO:0000313" key="5">
    <source>
        <dbReference type="EMBL" id="NWH57828.1"/>
    </source>
</evidence>
<feature type="non-terminal residue" evidence="5">
    <location>
        <position position="86"/>
    </location>
</feature>
<gene>
    <name evidence="5" type="primary">Qprt</name>
    <name evidence="5" type="ORF">GEOCAL_R11716</name>
</gene>
<dbReference type="GO" id="GO:0004514">
    <property type="term" value="F:nicotinate-nucleotide diphosphorylase (carboxylating) activity"/>
    <property type="evidence" value="ECO:0007669"/>
    <property type="project" value="InterPro"/>
</dbReference>
<dbReference type="GO" id="GO:0034213">
    <property type="term" value="P:quinolinate catabolic process"/>
    <property type="evidence" value="ECO:0007669"/>
    <property type="project" value="TreeGrafter"/>
</dbReference>
<dbReference type="GO" id="GO:0009435">
    <property type="term" value="P:NAD+ biosynthetic process"/>
    <property type="evidence" value="ECO:0007669"/>
    <property type="project" value="UniProtKB-UniPathway"/>
</dbReference>
<dbReference type="GO" id="GO:0005737">
    <property type="term" value="C:cytoplasm"/>
    <property type="evidence" value="ECO:0007669"/>
    <property type="project" value="TreeGrafter"/>
</dbReference>
<evidence type="ECO:0000313" key="6">
    <source>
        <dbReference type="Proteomes" id="UP000531151"/>
    </source>
</evidence>
<dbReference type="PANTHER" id="PTHR32179">
    <property type="entry name" value="NICOTINATE-NUCLEOTIDE PYROPHOSPHORYLASE [CARBOXYLATING]"/>
    <property type="match status" value="1"/>
</dbReference>
<dbReference type="Proteomes" id="UP000531151">
    <property type="component" value="Unassembled WGS sequence"/>
</dbReference>
<comment type="caution">
    <text evidence="5">The sequence shown here is derived from an EMBL/GenBank/DDBJ whole genome shotgun (WGS) entry which is preliminary data.</text>
</comment>
<dbReference type="InterPro" id="IPR002638">
    <property type="entry name" value="Quinolinate_PRibosylTrfase_C"/>
</dbReference>
<dbReference type="InterPro" id="IPR027277">
    <property type="entry name" value="NadC/ModD"/>
</dbReference>
<name>A0A7K4IXQ5_GEOCA</name>